<dbReference type="GO" id="GO:0005886">
    <property type="term" value="C:plasma membrane"/>
    <property type="evidence" value="ECO:0007669"/>
    <property type="project" value="UniProtKB-SubCell"/>
</dbReference>
<sequence>MSLWRGWPVRIRLTVIASAVMALLCAFAVVFVLSVVRGTAQTYKTDEVVATAVRIAYQVKRDRIAPVMLDENIGGVQVIDPRGRIVSRSVNLVGKPRMAAFRPDVVTPQASRTLCQSPAFPGKCVIIAAFRFQQPDGLWTVYAADDEVPWHVNDSLVTAVIASSLLLIALTGFGTYLTVRKALAPVDAITDKLAVITATDLSQRVPLPKFADEIRRLAETANQTLNRAERAVEQQRRFASDASHDLRSPLTAMRVEIEDALMNADETDWPAMGESLLQSVDRLQALVTDLLQLARLDAGAAPRLERTDLADLAANELDRRQRKVEVVRDLTYGVHVIGDRLSLARLLTNLVDNGERHAVSMLKVSVYRENGNGIMEVQDDGTGIPPDKRELVFQRFTRLDAARSKDAGGTGLGLSIARQIAESHGGTLAIEDSACGARFVVRLPAAECPADA</sequence>
<keyword evidence="9" id="KW-0902">Two-component regulatory system</keyword>
<dbReference type="CDD" id="cd00082">
    <property type="entry name" value="HisKA"/>
    <property type="match status" value="1"/>
</dbReference>
<evidence type="ECO:0000256" key="5">
    <source>
        <dbReference type="ARBA" id="ARBA00022679"/>
    </source>
</evidence>
<evidence type="ECO:0000256" key="2">
    <source>
        <dbReference type="ARBA" id="ARBA00004236"/>
    </source>
</evidence>
<proteinExistence type="predicted"/>
<evidence type="ECO:0000256" key="9">
    <source>
        <dbReference type="ARBA" id="ARBA00023012"/>
    </source>
</evidence>
<dbReference type="InterPro" id="IPR036097">
    <property type="entry name" value="HisK_dim/P_sf"/>
</dbReference>
<keyword evidence="8 12" id="KW-1133">Transmembrane helix</keyword>
<dbReference type="AlphaFoldDB" id="A0A940WTW0"/>
<dbReference type="PANTHER" id="PTHR45436:SF5">
    <property type="entry name" value="SENSOR HISTIDINE KINASE TRCS"/>
    <property type="match status" value="1"/>
</dbReference>
<dbReference type="SMART" id="SM00304">
    <property type="entry name" value="HAMP"/>
    <property type="match status" value="1"/>
</dbReference>
<evidence type="ECO:0000256" key="11">
    <source>
        <dbReference type="SAM" id="Coils"/>
    </source>
</evidence>
<keyword evidence="5" id="KW-0808">Transferase</keyword>
<dbReference type="SMART" id="SM00387">
    <property type="entry name" value="HATPase_c"/>
    <property type="match status" value="1"/>
</dbReference>
<dbReference type="SMART" id="SM00388">
    <property type="entry name" value="HisKA"/>
    <property type="match status" value="1"/>
</dbReference>
<dbReference type="SUPFAM" id="SSF47384">
    <property type="entry name" value="Homodimeric domain of signal transducing histidine kinase"/>
    <property type="match status" value="1"/>
</dbReference>
<dbReference type="InterPro" id="IPR004358">
    <property type="entry name" value="Sig_transdc_His_kin-like_C"/>
</dbReference>
<evidence type="ECO:0000259" key="13">
    <source>
        <dbReference type="PROSITE" id="PS50109"/>
    </source>
</evidence>
<dbReference type="Pfam" id="PF02518">
    <property type="entry name" value="HATPase_c"/>
    <property type="match status" value="1"/>
</dbReference>
<keyword evidence="11" id="KW-0175">Coiled coil</keyword>
<evidence type="ECO:0000256" key="4">
    <source>
        <dbReference type="ARBA" id="ARBA00022553"/>
    </source>
</evidence>
<dbReference type="Pfam" id="PF00512">
    <property type="entry name" value="HisKA"/>
    <property type="match status" value="1"/>
</dbReference>
<dbReference type="InterPro" id="IPR003660">
    <property type="entry name" value="HAMP_dom"/>
</dbReference>
<accession>A0A940WTW0</accession>
<protein>
    <recommendedName>
        <fullName evidence="3">histidine kinase</fullName>
        <ecNumber evidence="3">2.7.13.3</ecNumber>
    </recommendedName>
</protein>
<keyword evidence="7 15" id="KW-0418">Kinase</keyword>
<dbReference type="Proteomes" id="UP000674234">
    <property type="component" value="Unassembled WGS sequence"/>
</dbReference>
<dbReference type="GO" id="GO:0000155">
    <property type="term" value="F:phosphorelay sensor kinase activity"/>
    <property type="evidence" value="ECO:0007669"/>
    <property type="project" value="InterPro"/>
</dbReference>
<dbReference type="Gene3D" id="1.10.287.130">
    <property type="match status" value="1"/>
</dbReference>
<dbReference type="CDD" id="cd00075">
    <property type="entry name" value="HATPase"/>
    <property type="match status" value="1"/>
</dbReference>
<dbReference type="InterPro" id="IPR050428">
    <property type="entry name" value="TCS_sensor_his_kinase"/>
</dbReference>
<dbReference type="SUPFAM" id="SSF55874">
    <property type="entry name" value="ATPase domain of HSP90 chaperone/DNA topoisomerase II/histidine kinase"/>
    <property type="match status" value="1"/>
</dbReference>
<dbReference type="Gene3D" id="3.30.565.10">
    <property type="entry name" value="Histidine kinase-like ATPase, C-terminal domain"/>
    <property type="match status" value="1"/>
</dbReference>
<evidence type="ECO:0000256" key="8">
    <source>
        <dbReference type="ARBA" id="ARBA00022989"/>
    </source>
</evidence>
<evidence type="ECO:0000313" key="16">
    <source>
        <dbReference type="Proteomes" id="UP000674234"/>
    </source>
</evidence>
<dbReference type="PROSITE" id="PS50885">
    <property type="entry name" value="HAMP"/>
    <property type="match status" value="1"/>
</dbReference>
<keyword evidence="16" id="KW-1185">Reference proteome</keyword>
<dbReference type="InterPro" id="IPR005467">
    <property type="entry name" value="His_kinase_dom"/>
</dbReference>
<dbReference type="PANTHER" id="PTHR45436">
    <property type="entry name" value="SENSOR HISTIDINE KINASE YKOH"/>
    <property type="match status" value="1"/>
</dbReference>
<feature type="transmembrane region" description="Helical" evidence="12">
    <location>
        <begin position="12"/>
        <end position="36"/>
    </location>
</feature>
<evidence type="ECO:0000313" key="15">
    <source>
        <dbReference type="EMBL" id="MBP2707031.1"/>
    </source>
</evidence>
<comment type="caution">
    <text evidence="15">The sequence shown here is derived from an EMBL/GenBank/DDBJ whole genome shotgun (WGS) entry which is preliminary data.</text>
</comment>
<evidence type="ECO:0000259" key="14">
    <source>
        <dbReference type="PROSITE" id="PS50885"/>
    </source>
</evidence>
<keyword evidence="10 12" id="KW-0472">Membrane</keyword>
<keyword evidence="6 12" id="KW-0812">Transmembrane</keyword>
<feature type="transmembrane region" description="Helical" evidence="12">
    <location>
        <begin position="156"/>
        <end position="179"/>
    </location>
</feature>
<dbReference type="InterPro" id="IPR003594">
    <property type="entry name" value="HATPase_dom"/>
</dbReference>
<evidence type="ECO:0000256" key="10">
    <source>
        <dbReference type="ARBA" id="ARBA00023136"/>
    </source>
</evidence>
<organism evidence="15 16">
    <name type="scientific">Microbispora oryzae</name>
    <dbReference type="NCBI Taxonomy" id="2806554"/>
    <lineage>
        <taxon>Bacteria</taxon>
        <taxon>Bacillati</taxon>
        <taxon>Actinomycetota</taxon>
        <taxon>Actinomycetes</taxon>
        <taxon>Streptosporangiales</taxon>
        <taxon>Streptosporangiaceae</taxon>
        <taxon>Microbispora</taxon>
    </lineage>
</organism>
<dbReference type="PROSITE" id="PS50109">
    <property type="entry name" value="HIS_KIN"/>
    <property type="match status" value="1"/>
</dbReference>
<gene>
    <name evidence="15" type="ORF">JOL79_24910</name>
</gene>
<name>A0A940WTW0_9ACTN</name>
<feature type="coiled-coil region" evidence="11">
    <location>
        <begin position="211"/>
        <end position="238"/>
    </location>
</feature>
<evidence type="ECO:0000256" key="6">
    <source>
        <dbReference type="ARBA" id="ARBA00022692"/>
    </source>
</evidence>
<keyword evidence="4" id="KW-0597">Phosphoprotein</keyword>
<evidence type="ECO:0000256" key="7">
    <source>
        <dbReference type="ARBA" id="ARBA00022777"/>
    </source>
</evidence>
<dbReference type="InterPro" id="IPR003661">
    <property type="entry name" value="HisK_dim/P_dom"/>
</dbReference>
<evidence type="ECO:0000256" key="3">
    <source>
        <dbReference type="ARBA" id="ARBA00012438"/>
    </source>
</evidence>
<evidence type="ECO:0000256" key="12">
    <source>
        <dbReference type="SAM" id="Phobius"/>
    </source>
</evidence>
<comment type="subcellular location">
    <subcellularLocation>
        <location evidence="2">Cell membrane</location>
    </subcellularLocation>
</comment>
<feature type="domain" description="Histidine kinase" evidence="13">
    <location>
        <begin position="241"/>
        <end position="447"/>
    </location>
</feature>
<dbReference type="EMBL" id="JAFCNB010000016">
    <property type="protein sequence ID" value="MBP2707031.1"/>
    <property type="molecule type" value="Genomic_DNA"/>
</dbReference>
<comment type="catalytic activity">
    <reaction evidence="1">
        <text>ATP + protein L-histidine = ADP + protein N-phospho-L-histidine.</text>
        <dbReference type="EC" id="2.7.13.3"/>
    </reaction>
</comment>
<evidence type="ECO:0000256" key="1">
    <source>
        <dbReference type="ARBA" id="ARBA00000085"/>
    </source>
</evidence>
<dbReference type="EC" id="2.7.13.3" evidence="3"/>
<reference evidence="15" key="1">
    <citation type="submission" date="2021-02" db="EMBL/GenBank/DDBJ databases">
        <title>Draft genome sequence of Microbispora sp. RL4-1S isolated from rice leaves in Thailand.</title>
        <authorList>
            <person name="Muangham S."/>
            <person name="Duangmal K."/>
        </authorList>
    </citation>
    <scope>NUCLEOTIDE SEQUENCE</scope>
    <source>
        <strain evidence="15">RL4-1S</strain>
    </source>
</reference>
<dbReference type="InterPro" id="IPR036890">
    <property type="entry name" value="HATPase_C_sf"/>
</dbReference>
<feature type="domain" description="HAMP" evidence="14">
    <location>
        <begin position="180"/>
        <end position="233"/>
    </location>
</feature>
<dbReference type="PRINTS" id="PR00344">
    <property type="entry name" value="BCTRLSENSOR"/>
</dbReference>